<organism evidence="2 3">
    <name type="scientific">Sphingobacterium faecale</name>
    <dbReference type="NCBI Taxonomy" id="2803775"/>
    <lineage>
        <taxon>Bacteria</taxon>
        <taxon>Pseudomonadati</taxon>
        <taxon>Bacteroidota</taxon>
        <taxon>Sphingobacteriia</taxon>
        <taxon>Sphingobacteriales</taxon>
        <taxon>Sphingobacteriaceae</taxon>
        <taxon>Sphingobacterium</taxon>
    </lineage>
</organism>
<keyword evidence="3" id="KW-1185">Reference proteome</keyword>
<reference evidence="2 3" key="1">
    <citation type="submission" date="2021-01" db="EMBL/GenBank/DDBJ databases">
        <title>C459-1 draft genome sequence.</title>
        <authorList>
            <person name="Zhang X.-F."/>
        </authorList>
    </citation>
    <scope>NUCLEOTIDE SEQUENCE [LARGE SCALE GENOMIC DNA]</scope>
    <source>
        <strain evidence="3">C459-1</strain>
    </source>
</reference>
<comment type="caution">
    <text evidence="2">The sequence shown here is derived from an EMBL/GenBank/DDBJ whole genome shotgun (WGS) entry which is preliminary data.</text>
</comment>
<protein>
    <submittedName>
        <fullName evidence="2">Uncharacterized protein</fullName>
    </submittedName>
</protein>
<evidence type="ECO:0000256" key="1">
    <source>
        <dbReference type="SAM" id="MobiDB-lite"/>
    </source>
</evidence>
<dbReference type="RefSeq" id="WP_202105200.1">
    <property type="nucleotide sequence ID" value="NZ_JAERTY010000018.1"/>
</dbReference>
<feature type="compositionally biased region" description="Polar residues" evidence="1">
    <location>
        <begin position="58"/>
        <end position="72"/>
    </location>
</feature>
<name>A0ABS1R9V6_9SPHI</name>
<proteinExistence type="predicted"/>
<feature type="region of interest" description="Disordered" evidence="1">
    <location>
        <begin position="51"/>
        <end position="72"/>
    </location>
</feature>
<dbReference type="Proteomes" id="UP000625283">
    <property type="component" value="Unassembled WGS sequence"/>
</dbReference>
<evidence type="ECO:0000313" key="2">
    <source>
        <dbReference type="EMBL" id="MBL1411484.1"/>
    </source>
</evidence>
<gene>
    <name evidence="2" type="ORF">JKG61_22185</name>
</gene>
<sequence length="72" mass="8578">MKRPKIQDAIDKKLINSDFFQSEREINEIVTYFDDMGWKILGTSLQNELKKHPEVQVTPHSTKRNTNVYRKK</sequence>
<dbReference type="EMBL" id="JAERTY010000018">
    <property type="protein sequence ID" value="MBL1411484.1"/>
    <property type="molecule type" value="Genomic_DNA"/>
</dbReference>
<accession>A0ABS1R9V6</accession>
<evidence type="ECO:0000313" key="3">
    <source>
        <dbReference type="Proteomes" id="UP000625283"/>
    </source>
</evidence>